<name>A0A1R3HE60_9ROSI</name>
<gene>
    <name evidence="1" type="ORF">COLO4_29534</name>
</gene>
<evidence type="ECO:0000313" key="1">
    <source>
        <dbReference type="EMBL" id="OMO68629.1"/>
    </source>
</evidence>
<sequence>MPLVLGRDEMGSSLSISSFLSDQKACVLATGEEGRFWAITSFHGPQTAKI</sequence>
<organism evidence="1 2">
    <name type="scientific">Corchorus olitorius</name>
    <dbReference type="NCBI Taxonomy" id="93759"/>
    <lineage>
        <taxon>Eukaryota</taxon>
        <taxon>Viridiplantae</taxon>
        <taxon>Streptophyta</taxon>
        <taxon>Embryophyta</taxon>
        <taxon>Tracheophyta</taxon>
        <taxon>Spermatophyta</taxon>
        <taxon>Magnoliopsida</taxon>
        <taxon>eudicotyledons</taxon>
        <taxon>Gunneridae</taxon>
        <taxon>Pentapetalae</taxon>
        <taxon>rosids</taxon>
        <taxon>malvids</taxon>
        <taxon>Malvales</taxon>
        <taxon>Malvaceae</taxon>
        <taxon>Grewioideae</taxon>
        <taxon>Apeibeae</taxon>
        <taxon>Corchorus</taxon>
    </lineage>
</organism>
<proteinExistence type="predicted"/>
<comment type="caution">
    <text evidence="1">The sequence shown here is derived from an EMBL/GenBank/DDBJ whole genome shotgun (WGS) entry which is preliminary data.</text>
</comment>
<reference evidence="2" key="1">
    <citation type="submission" date="2013-09" db="EMBL/GenBank/DDBJ databases">
        <title>Corchorus olitorius genome sequencing.</title>
        <authorList>
            <person name="Alam M."/>
            <person name="Haque M.S."/>
            <person name="Islam M.S."/>
            <person name="Emdad E.M."/>
            <person name="Islam M.M."/>
            <person name="Ahmed B."/>
            <person name="Halim A."/>
            <person name="Hossen Q.M.M."/>
            <person name="Hossain M.Z."/>
            <person name="Ahmed R."/>
            <person name="Khan M.M."/>
            <person name="Islam R."/>
            <person name="Rashid M.M."/>
            <person name="Khan S.A."/>
            <person name="Rahman M.S."/>
            <person name="Alam M."/>
            <person name="Yahiya A.S."/>
            <person name="Khan M.S."/>
            <person name="Azam M.S."/>
            <person name="Haque T."/>
            <person name="Lashkar M.Z.H."/>
            <person name="Akhand A.I."/>
            <person name="Morshed G."/>
            <person name="Roy S."/>
            <person name="Uddin K.S."/>
            <person name="Rabeya T."/>
            <person name="Hossain A.S."/>
            <person name="Chowdhury A."/>
            <person name="Snigdha A.R."/>
            <person name="Mortoza M.S."/>
            <person name="Matin S.A."/>
            <person name="Hoque S.M.E."/>
            <person name="Islam M.K."/>
            <person name="Roy D.K."/>
            <person name="Haider R."/>
            <person name="Moosa M.M."/>
            <person name="Elias S.M."/>
            <person name="Hasan A.M."/>
            <person name="Jahan S."/>
            <person name="Shafiuddin M."/>
            <person name="Mahmood N."/>
            <person name="Shommy N.S."/>
        </authorList>
    </citation>
    <scope>NUCLEOTIDE SEQUENCE [LARGE SCALE GENOMIC DNA]</scope>
    <source>
        <strain evidence="2">cv. O-4</strain>
    </source>
</reference>
<dbReference type="Proteomes" id="UP000187203">
    <property type="component" value="Unassembled WGS sequence"/>
</dbReference>
<dbReference type="AlphaFoldDB" id="A0A1R3HE60"/>
<evidence type="ECO:0000313" key="2">
    <source>
        <dbReference type="Proteomes" id="UP000187203"/>
    </source>
</evidence>
<protein>
    <submittedName>
        <fullName evidence="1">Uncharacterized protein</fullName>
    </submittedName>
</protein>
<keyword evidence="2" id="KW-1185">Reference proteome</keyword>
<dbReference type="EMBL" id="AWUE01020370">
    <property type="protein sequence ID" value="OMO68629.1"/>
    <property type="molecule type" value="Genomic_DNA"/>
</dbReference>
<accession>A0A1R3HE60</accession>